<evidence type="ECO:0000313" key="2">
    <source>
        <dbReference type="EMBL" id="CAL5218576.1"/>
    </source>
</evidence>
<keyword evidence="3" id="KW-1185">Reference proteome</keyword>
<organism evidence="2 3">
    <name type="scientific">Coccomyxa viridis</name>
    <dbReference type="NCBI Taxonomy" id="1274662"/>
    <lineage>
        <taxon>Eukaryota</taxon>
        <taxon>Viridiplantae</taxon>
        <taxon>Chlorophyta</taxon>
        <taxon>core chlorophytes</taxon>
        <taxon>Trebouxiophyceae</taxon>
        <taxon>Trebouxiophyceae incertae sedis</taxon>
        <taxon>Coccomyxaceae</taxon>
        <taxon>Coccomyxa</taxon>
    </lineage>
</organism>
<comment type="caution">
    <text evidence="2">The sequence shown here is derived from an EMBL/GenBank/DDBJ whole genome shotgun (WGS) entry which is preliminary data.</text>
</comment>
<protein>
    <submittedName>
        <fullName evidence="2">G270 protein</fullName>
    </submittedName>
</protein>
<feature type="compositionally biased region" description="Low complexity" evidence="1">
    <location>
        <begin position="1"/>
        <end position="22"/>
    </location>
</feature>
<gene>
    <name evidence="2" type="primary">g270</name>
    <name evidence="2" type="ORF">VP750_LOCUS235</name>
</gene>
<feature type="compositionally biased region" description="Low complexity" evidence="1">
    <location>
        <begin position="37"/>
        <end position="49"/>
    </location>
</feature>
<feature type="compositionally biased region" description="Polar residues" evidence="1">
    <location>
        <begin position="24"/>
        <end position="36"/>
    </location>
</feature>
<name>A0ABP1FGY0_9CHLO</name>
<feature type="region of interest" description="Disordered" evidence="1">
    <location>
        <begin position="459"/>
        <end position="483"/>
    </location>
</feature>
<feature type="compositionally biased region" description="Polar residues" evidence="1">
    <location>
        <begin position="459"/>
        <end position="470"/>
    </location>
</feature>
<reference evidence="2 3" key="1">
    <citation type="submission" date="2024-06" db="EMBL/GenBank/DDBJ databases">
        <authorList>
            <person name="Kraege A."/>
            <person name="Thomma B."/>
        </authorList>
    </citation>
    <scope>NUCLEOTIDE SEQUENCE [LARGE SCALE GENOMIC DNA]</scope>
</reference>
<evidence type="ECO:0000256" key="1">
    <source>
        <dbReference type="SAM" id="MobiDB-lite"/>
    </source>
</evidence>
<dbReference type="Proteomes" id="UP001497392">
    <property type="component" value="Unassembled WGS sequence"/>
</dbReference>
<dbReference type="EMBL" id="CAXHTA020000001">
    <property type="protein sequence ID" value="CAL5218576.1"/>
    <property type="molecule type" value="Genomic_DNA"/>
</dbReference>
<evidence type="ECO:0000313" key="3">
    <source>
        <dbReference type="Proteomes" id="UP001497392"/>
    </source>
</evidence>
<accession>A0ABP1FGY0</accession>
<sequence length="483" mass="53196">MENMPTLSTTTTALAQASLESSKPAVSSPATSSCEDASQATASAAAAEVAPEEEQPAESAVSCLEKCSSDILVIFKHVIGIMDLSDKDLSPIQARALTAQEKRQKKLLTGLFPGVREELYCACDSNNTYMCHDLFTAAARHVWRSDAREKGLSLPRLVHYKLGLLGFRPSELPEDIEKAINDIAIRIRADPADREVFHRQNVYVMMMMHQVGESGALTTSDYWLLKILAQQFDLRIYFDKPKVRQADQALLTGPCQAALDPRFVAAFTNPMEYLLANSGVIKSVIQKHARDAQTLGRSLRAHLEALAGYWGGGWRMERLDVAHLITLMADRAYAEEGPFGEGWRVFALETPDLAWLMESACKLALRGNGGFQYSGLWTLFPGLPQHVLAEYMCTTLSELMRDGAKVTRQLQIHKRRASEQGVTFSLYMEALLKQRGVDIAQPDGKTVFEAICKAANSQENAETAAASHSSAQERRAADPASPE</sequence>
<proteinExistence type="predicted"/>
<feature type="region of interest" description="Disordered" evidence="1">
    <location>
        <begin position="1"/>
        <end position="54"/>
    </location>
</feature>